<dbReference type="Proteomes" id="UP000255509">
    <property type="component" value="Unassembled WGS sequence"/>
</dbReference>
<reference evidence="1 2" key="1">
    <citation type="submission" date="2018-06" db="EMBL/GenBank/DDBJ databases">
        <authorList>
            <consortium name="Pathogen Informatics"/>
            <person name="Doyle S."/>
        </authorList>
    </citation>
    <scope>NUCLEOTIDE SEQUENCE [LARGE SCALE GENOMIC DNA]</scope>
    <source>
        <strain evidence="1 2">NCTC8258</strain>
    </source>
</reference>
<evidence type="ECO:0000313" key="2">
    <source>
        <dbReference type="Proteomes" id="UP000255509"/>
    </source>
</evidence>
<protein>
    <submittedName>
        <fullName evidence="1">Uncharacterized protein</fullName>
    </submittedName>
</protein>
<evidence type="ECO:0000313" key="1">
    <source>
        <dbReference type="EMBL" id="SUH16550.1"/>
    </source>
</evidence>
<dbReference type="AlphaFoldDB" id="A0A379WBD6"/>
<name>A0A379WBD6_SALET</name>
<accession>A0A379WBD6</accession>
<sequence>MLPDGSLHSAIRLTGLLKRRRSQHFTITVMPLSADNTLRFHLFDNTRRTVIADAELTLNAGNGRFTLLGDEINGLIE</sequence>
<organism evidence="1 2">
    <name type="scientific">Salmonella enterica I</name>
    <dbReference type="NCBI Taxonomy" id="59201"/>
    <lineage>
        <taxon>Bacteria</taxon>
        <taxon>Pseudomonadati</taxon>
        <taxon>Pseudomonadota</taxon>
        <taxon>Gammaproteobacteria</taxon>
        <taxon>Enterobacterales</taxon>
        <taxon>Enterobacteriaceae</taxon>
        <taxon>Salmonella</taxon>
    </lineage>
</organism>
<dbReference type="EMBL" id="UGXS01000004">
    <property type="protein sequence ID" value="SUH16550.1"/>
    <property type="molecule type" value="Genomic_DNA"/>
</dbReference>
<gene>
    <name evidence="1" type="ORF">NCTC8258_04313</name>
</gene>
<proteinExistence type="predicted"/>